<accession>A0A507DJI1</accession>
<gene>
    <name evidence="1" type="ORF">SeMB42_g01830</name>
</gene>
<dbReference type="InterPro" id="IPR052993">
    <property type="entry name" value="CFA-57"/>
</dbReference>
<dbReference type="PANTHER" id="PTHR32215:SF0">
    <property type="entry name" value="CILIA- AND FLAGELLA-ASSOCIATED PROTEIN 57"/>
    <property type="match status" value="1"/>
</dbReference>
<evidence type="ECO:0000313" key="2">
    <source>
        <dbReference type="Proteomes" id="UP000317494"/>
    </source>
</evidence>
<dbReference type="EMBL" id="QEAN01000050">
    <property type="protein sequence ID" value="TPX51773.1"/>
    <property type="molecule type" value="Genomic_DNA"/>
</dbReference>
<proteinExistence type="predicted"/>
<keyword evidence="2" id="KW-1185">Reference proteome</keyword>
<organism evidence="1 2">
    <name type="scientific">Synchytrium endobioticum</name>
    <dbReference type="NCBI Taxonomy" id="286115"/>
    <lineage>
        <taxon>Eukaryota</taxon>
        <taxon>Fungi</taxon>
        <taxon>Fungi incertae sedis</taxon>
        <taxon>Chytridiomycota</taxon>
        <taxon>Chytridiomycota incertae sedis</taxon>
        <taxon>Chytridiomycetes</taxon>
        <taxon>Synchytriales</taxon>
        <taxon>Synchytriaceae</taxon>
        <taxon>Synchytrium</taxon>
    </lineage>
</organism>
<dbReference type="SUPFAM" id="SSF82171">
    <property type="entry name" value="DPP6 N-terminal domain-like"/>
    <property type="match status" value="1"/>
</dbReference>
<protein>
    <recommendedName>
        <fullName evidence="3">Anaphase-promoting complex subunit 4 WD40 domain-containing protein</fullName>
    </recommendedName>
</protein>
<dbReference type="AlphaFoldDB" id="A0A507DJI1"/>
<dbReference type="Gene3D" id="2.130.10.10">
    <property type="entry name" value="YVTN repeat-like/Quinoprotein amine dehydrogenase"/>
    <property type="match status" value="1"/>
</dbReference>
<sequence length="121" mass="12664">MALPFLSQSHIYGLNARTAAPIHRLSNNAGQDIVLCYSAASQIVVHNLETRSQKFVPIGTDGEVVTALGVSSAGTHAAVALSSTNASTNGPPSSIVVCDLTTMRKKKLLHGDDSVKVCIHI</sequence>
<dbReference type="VEuPathDB" id="FungiDB:SeMB42_g01830"/>
<reference evidence="1 2" key="1">
    <citation type="journal article" date="2019" name="Sci. Rep.">
        <title>Comparative genomics of chytrid fungi reveal insights into the obligate biotrophic and pathogenic lifestyle of Synchytrium endobioticum.</title>
        <authorList>
            <person name="van de Vossenberg B.T.L.H."/>
            <person name="Warris S."/>
            <person name="Nguyen H.D.T."/>
            <person name="van Gent-Pelzer M.P.E."/>
            <person name="Joly D.L."/>
            <person name="van de Geest H.C."/>
            <person name="Bonants P.J.M."/>
            <person name="Smith D.S."/>
            <person name="Levesque C.A."/>
            <person name="van der Lee T.A.J."/>
        </authorList>
    </citation>
    <scope>NUCLEOTIDE SEQUENCE [LARGE SCALE GENOMIC DNA]</scope>
    <source>
        <strain evidence="1 2">MB42</strain>
    </source>
</reference>
<comment type="caution">
    <text evidence="1">The sequence shown here is derived from an EMBL/GenBank/DDBJ whole genome shotgun (WGS) entry which is preliminary data.</text>
</comment>
<dbReference type="PANTHER" id="PTHR32215">
    <property type="entry name" value="CILIA- AND FLAGELLA-ASSOCIATED PROTEIN 57"/>
    <property type="match status" value="1"/>
</dbReference>
<evidence type="ECO:0000313" key="1">
    <source>
        <dbReference type="EMBL" id="TPX51773.1"/>
    </source>
</evidence>
<name>A0A507DJI1_9FUNG</name>
<dbReference type="InterPro" id="IPR015943">
    <property type="entry name" value="WD40/YVTN_repeat-like_dom_sf"/>
</dbReference>
<evidence type="ECO:0008006" key="3">
    <source>
        <dbReference type="Google" id="ProtNLM"/>
    </source>
</evidence>
<dbReference type="Proteomes" id="UP000317494">
    <property type="component" value="Unassembled WGS sequence"/>
</dbReference>